<dbReference type="GO" id="GO:0000055">
    <property type="term" value="P:ribosomal large subunit export from nucleus"/>
    <property type="evidence" value="ECO:0007669"/>
    <property type="project" value="UniProtKB-ARBA"/>
</dbReference>
<dbReference type="InterPro" id="IPR013783">
    <property type="entry name" value="Ig-like_fold"/>
</dbReference>
<name>A0A317XMY2_9BASI</name>
<evidence type="ECO:0000256" key="1">
    <source>
        <dbReference type="ARBA" id="ARBA00010531"/>
    </source>
</evidence>
<organism evidence="8 9">
    <name type="scientific">Testicularia cyperi</name>
    <dbReference type="NCBI Taxonomy" id="1882483"/>
    <lineage>
        <taxon>Eukaryota</taxon>
        <taxon>Fungi</taxon>
        <taxon>Dikarya</taxon>
        <taxon>Basidiomycota</taxon>
        <taxon>Ustilaginomycotina</taxon>
        <taxon>Ustilaginomycetes</taxon>
        <taxon>Ustilaginales</taxon>
        <taxon>Anthracoideaceae</taxon>
        <taxon>Testicularia</taxon>
    </lineage>
</organism>
<evidence type="ECO:0000256" key="6">
    <source>
        <dbReference type="SAM" id="Phobius"/>
    </source>
</evidence>
<gene>
    <name evidence="8" type="ORF">BCV70DRAFT_207412</name>
</gene>
<dbReference type="PROSITE" id="PS50297">
    <property type="entry name" value="ANK_REP_REGION"/>
    <property type="match status" value="2"/>
</dbReference>
<feature type="region of interest" description="Disordered" evidence="5">
    <location>
        <begin position="776"/>
        <end position="819"/>
    </location>
</feature>
<keyword evidence="2" id="KW-0689">Ribosomal protein</keyword>
<feature type="region of interest" description="Disordered" evidence="5">
    <location>
        <begin position="233"/>
        <end position="277"/>
    </location>
</feature>
<keyword evidence="9" id="KW-1185">Reference proteome</keyword>
<keyword evidence="3" id="KW-0687">Ribonucleoprotein</keyword>
<evidence type="ECO:0000256" key="2">
    <source>
        <dbReference type="ARBA" id="ARBA00022980"/>
    </source>
</evidence>
<dbReference type="Gene3D" id="3.40.50.790">
    <property type="match status" value="1"/>
</dbReference>
<dbReference type="Gene3D" id="1.25.40.20">
    <property type="entry name" value="Ankyrin repeat-containing domain"/>
    <property type="match status" value="1"/>
</dbReference>
<dbReference type="SUPFAM" id="SSF48403">
    <property type="entry name" value="Ankyrin repeat"/>
    <property type="match status" value="1"/>
</dbReference>
<dbReference type="SUPFAM" id="SSF56808">
    <property type="entry name" value="Ribosomal protein L1"/>
    <property type="match status" value="1"/>
</dbReference>
<reference evidence="8 9" key="1">
    <citation type="journal article" date="2018" name="Mol. Biol. Evol.">
        <title>Broad Genomic Sampling Reveals a Smut Pathogenic Ancestry of the Fungal Clade Ustilaginomycotina.</title>
        <authorList>
            <person name="Kijpornyongpan T."/>
            <person name="Mondo S.J."/>
            <person name="Barry K."/>
            <person name="Sandor L."/>
            <person name="Lee J."/>
            <person name="Lipzen A."/>
            <person name="Pangilinan J."/>
            <person name="LaButti K."/>
            <person name="Hainaut M."/>
            <person name="Henrissat B."/>
            <person name="Grigoriev I.V."/>
            <person name="Spatafora J.W."/>
            <person name="Aime M.C."/>
        </authorList>
    </citation>
    <scope>NUCLEOTIDE SEQUENCE [LARGE SCALE GENOMIC DNA]</scope>
    <source>
        <strain evidence="8 9">MCA 3645</strain>
    </source>
</reference>
<evidence type="ECO:0000256" key="3">
    <source>
        <dbReference type="ARBA" id="ARBA00023274"/>
    </source>
</evidence>
<feature type="region of interest" description="Disordered" evidence="5">
    <location>
        <begin position="1484"/>
        <end position="1539"/>
    </location>
</feature>
<feature type="region of interest" description="Disordered" evidence="5">
    <location>
        <begin position="56"/>
        <end position="110"/>
    </location>
</feature>
<feature type="region of interest" description="Disordered" evidence="5">
    <location>
        <begin position="1410"/>
        <end position="1452"/>
    </location>
</feature>
<feature type="compositionally biased region" description="Polar residues" evidence="5">
    <location>
        <begin position="720"/>
        <end position="743"/>
    </location>
</feature>
<dbReference type="Pfam" id="PF12796">
    <property type="entry name" value="Ank_2"/>
    <property type="match status" value="1"/>
</dbReference>
<dbReference type="FunFam" id="3.30.190.20:FF:000009">
    <property type="entry name" value="Ribosomal protein L10a"/>
    <property type="match status" value="1"/>
</dbReference>
<dbReference type="InterPro" id="IPR014756">
    <property type="entry name" value="Ig_E-set"/>
</dbReference>
<accession>A0A317XMY2</accession>
<dbReference type="SMART" id="SM00429">
    <property type="entry name" value="IPT"/>
    <property type="match status" value="1"/>
</dbReference>
<feature type="region of interest" description="Disordered" evidence="5">
    <location>
        <begin position="1244"/>
        <end position="1287"/>
    </location>
</feature>
<evidence type="ECO:0000313" key="8">
    <source>
        <dbReference type="EMBL" id="PWY99237.1"/>
    </source>
</evidence>
<feature type="compositionally biased region" description="Basic and acidic residues" evidence="5">
    <location>
        <begin position="529"/>
        <end position="542"/>
    </location>
</feature>
<dbReference type="STRING" id="1882483.A0A317XMY2"/>
<feature type="compositionally biased region" description="Low complexity" evidence="5">
    <location>
        <begin position="62"/>
        <end position="79"/>
    </location>
</feature>
<feature type="repeat" description="ANK" evidence="4">
    <location>
        <begin position="1157"/>
        <end position="1189"/>
    </location>
</feature>
<dbReference type="InterPro" id="IPR002909">
    <property type="entry name" value="IPT_dom"/>
</dbReference>
<feature type="region of interest" description="Disordered" evidence="5">
    <location>
        <begin position="664"/>
        <end position="754"/>
    </location>
</feature>
<dbReference type="InParanoid" id="A0A317XMY2"/>
<dbReference type="InterPro" id="IPR016095">
    <property type="entry name" value="Ribosomal_uL1_3-a/b-sand"/>
</dbReference>
<dbReference type="Gene3D" id="3.30.190.20">
    <property type="match status" value="1"/>
</dbReference>
<feature type="compositionally biased region" description="Low complexity" evidence="5">
    <location>
        <begin position="333"/>
        <end position="342"/>
    </location>
</feature>
<keyword evidence="6" id="KW-0812">Transmembrane</keyword>
<comment type="similarity">
    <text evidence="1">Belongs to the universal ribosomal protein uL1 family.</text>
</comment>
<feature type="compositionally biased region" description="Basic and acidic residues" evidence="5">
    <location>
        <begin position="1411"/>
        <end position="1452"/>
    </location>
</feature>
<proteinExistence type="inferred from homology"/>
<feature type="compositionally biased region" description="Polar residues" evidence="5">
    <location>
        <begin position="782"/>
        <end position="796"/>
    </location>
</feature>
<protein>
    <recommendedName>
        <fullName evidence="7">IPT/TIG domain-containing protein</fullName>
    </recommendedName>
</protein>
<dbReference type="OrthoDB" id="71307at2759"/>
<feature type="domain" description="IPT/TIG" evidence="7">
    <location>
        <begin position="919"/>
        <end position="1007"/>
    </location>
</feature>
<feature type="compositionally biased region" description="Polar residues" evidence="5">
    <location>
        <begin position="1487"/>
        <end position="1519"/>
    </location>
</feature>
<feature type="region of interest" description="Disordered" evidence="5">
    <location>
        <begin position="1562"/>
        <end position="1591"/>
    </location>
</feature>
<dbReference type="InterPro" id="IPR023673">
    <property type="entry name" value="Ribosomal_uL1_CS"/>
</dbReference>
<dbReference type="GO" id="GO:0005840">
    <property type="term" value="C:ribosome"/>
    <property type="evidence" value="ECO:0007669"/>
    <property type="project" value="UniProtKB-KW"/>
</dbReference>
<feature type="transmembrane region" description="Helical" evidence="6">
    <location>
        <begin position="1601"/>
        <end position="1619"/>
    </location>
</feature>
<dbReference type="Gene3D" id="2.60.40.10">
    <property type="entry name" value="Immunoglobulins"/>
    <property type="match status" value="1"/>
</dbReference>
<evidence type="ECO:0000256" key="5">
    <source>
        <dbReference type="SAM" id="MobiDB-lite"/>
    </source>
</evidence>
<feature type="compositionally biased region" description="Polar residues" evidence="5">
    <location>
        <begin position="233"/>
        <end position="246"/>
    </location>
</feature>
<evidence type="ECO:0000259" key="7">
    <source>
        <dbReference type="SMART" id="SM00429"/>
    </source>
</evidence>
<sequence length="1858" mass="196844">MAAGVLRRGPLTCSNTPGRGPISAVQNIPTLDSISNLRSAMSASFIPAVSSSQLSEQVGAHSNSPPSLTNSSSPTSSDSTGEEDASTSTAKSRKRAQNPHRTAAATNTQAPAIAPLPGVVEASLFQKTGFPQVINADTGFSHNLWNKNAQSFVSGFDASALEQFDSTKGGFDTMNFGSWDGNFANLAVPSDADVSMDMDSTAGTDYGFSPSSFHSPASSHNAAMSFTGAANVLSQDSPSGSDSKTGSRSTAPPTVASSSASFAGSGEESDGVGGWTAKLHDNDEAMFDSFVQDGSFEPLVSNGKSGGLGAGAARSFASMTIPTSAGASVPTVASSSNPSKPSMMPPAPPNTSKTVSVGTASKSAASSRRNSGESSEPRKASTSTATRRHGSQTAVNSNNLDADLGYSAFEVVRPAREGLQDLQVHIHGVPMHGAKSRVETQIRMRIELVRPRTASAGGWERIGSFTHIKLPPLSGTKRKSKKYQKTDVPPEKTLFVDATVVNATPPHDRVFVCKGCRQRERKRAHRKKDPKDPLDLRPTEEEMRSLGIDPAAPDAVERTQARMEEEEKKRVVLFNCGDYVDFDEGEAVLPTRITCYCRHHKEKVGFCVIFTMRDWQGRLIATGSTPPIMITDDHKSMGIAAQAAQAAAAGSGAATQQPQGVIKQVNGHSPRNQMEDAQANGSTSGSATPNGCNSTDVPQKSRKERSKPYDAGRRRRNTSTKELNMTPHSGTGQNTPALSATSPSAVSSNAGASNGSVDFSSADLWNAFGAAPNANAAASGLGRSNSTSTGTKTPGETPSLGGSPTPLGGPVMPSSHPSMPPMPPALQAQLAQGSLSPTTLQTNLSSLPSFDLEQFFRNAQAGVSNGVDFAQLMAMAAAAALPAHMRQNVSGTSSMSPAGMQGFAHGGPSTTSGSSQAPVPRISKLIPGEGPTSGGIEVTVLGENFTEGISCVFGDVPASNTKVWASNTLVCILPPSASPGPVVVSLKGVAQIQPPPVNGPLQLFTYIDTTDRALMELALQVVGLQMTGQMRSAREVAMRVVGSGGGHPNVPASFPTGSGNGSGGAGANGVGHSHAREAVAGLFAARAQSSNFQDSVVQFLSLLDADLDAERIVRRDAIRLANGQGHTLLHLATMMGFHRLVDFLVRRGCPLDARDRNGATALHFAAIQGRLTIARLLLRNGARDDVEDANGLFAIDLAREHDQVDVEELLDNTARTGHWQTRRVSSHVDSGLLQDQDDDLLSDDVSSEASLSDVDEDNVSTSFDEYSDDSFSLSEDDERDSADEAEDERDALDAQRAVADLPTPQIDEKATLKSAASCMPATEGSAKLSKQEEARLDRPALKSWLTKAGDTGVASVDWMNRKLLPQTVADRFAQLHMPAMPQMPAISVFHLSLPAASSMPLLPWAGATRSENGKERAADFSSTKEDDSADEIKGKARQPDADHRPQSGWESDERSRLLTLWRNIVDEGAWTLNPLYSPPPAYESVASALSPNETVQSETTLSTSAPAVATRSASVSECSTPVAGPSRRPSTKRRTTASELATCSSLKAGAQAATSSSTATGVSQSCKSRAGHAQGGPSPTGATATASRRRNAPRTLRDDAMLVWFWIPVLLVVVVLLLFSKSSSILSLADLRSYLELDLPAVGRLREVSSVRGSLKELIAASEAKRRNFNETVELQIGLKNYDVNRDKRFSGTIKLPHLPRPRMSMCILADAADVDRAKLINLEFMTVEDLKKLNKNKKLVKKLAKKYDAFLASEALIKQIPRLLGPGLSKAGKFPTPVSHAEDLEKKVNDVKSTIKFQLKKVLCLGVAVGHVQMSDDQLLANVMLAINFLISLLKKQWQNIKSLHVKSTMGKVYRLY</sequence>
<dbReference type="EMBL" id="KZ819196">
    <property type="protein sequence ID" value="PWY99237.1"/>
    <property type="molecule type" value="Genomic_DNA"/>
</dbReference>
<dbReference type="CDD" id="cd00102">
    <property type="entry name" value="IPT"/>
    <property type="match status" value="1"/>
</dbReference>
<feature type="compositionally biased region" description="Polar residues" evidence="5">
    <location>
        <begin position="368"/>
        <end position="399"/>
    </location>
</feature>
<dbReference type="InterPro" id="IPR036770">
    <property type="entry name" value="Ankyrin_rpt-contain_sf"/>
</dbReference>
<feature type="compositionally biased region" description="Low complexity" evidence="5">
    <location>
        <begin position="797"/>
        <end position="817"/>
    </location>
</feature>
<feature type="repeat" description="ANK" evidence="4">
    <location>
        <begin position="1124"/>
        <end position="1156"/>
    </location>
</feature>
<evidence type="ECO:0000256" key="4">
    <source>
        <dbReference type="PROSITE-ProRule" id="PRU00023"/>
    </source>
</evidence>
<dbReference type="Pfam" id="PF00687">
    <property type="entry name" value="Ribosomal_L1"/>
    <property type="match status" value="1"/>
</dbReference>
<feature type="region of interest" description="Disordered" evidence="5">
    <location>
        <begin position="1"/>
        <end position="24"/>
    </location>
</feature>
<feature type="region of interest" description="Disordered" evidence="5">
    <location>
        <begin position="325"/>
        <end position="399"/>
    </location>
</feature>
<dbReference type="InterPro" id="IPR023674">
    <property type="entry name" value="Ribosomal_uL1-like"/>
</dbReference>
<dbReference type="PROSITE" id="PS50088">
    <property type="entry name" value="ANK_REPEAT"/>
    <property type="match status" value="2"/>
</dbReference>
<feature type="compositionally biased region" description="Low complexity" evidence="5">
    <location>
        <begin position="247"/>
        <end position="266"/>
    </location>
</feature>
<keyword evidence="6" id="KW-0472">Membrane</keyword>
<feature type="compositionally biased region" description="Low complexity" evidence="5">
    <location>
        <begin position="744"/>
        <end position="754"/>
    </location>
</feature>
<feature type="compositionally biased region" description="Polar residues" evidence="5">
    <location>
        <begin position="679"/>
        <end position="698"/>
    </location>
</feature>
<dbReference type="Proteomes" id="UP000246740">
    <property type="component" value="Unassembled WGS sequence"/>
</dbReference>
<dbReference type="FunFam" id="3.40.50.790:FF:000002">
    <property type="entry name" value="Ribosomal protein"/>
    <property type="match status" value="1"/>
</dbReference>
<feature type="compositionally biased region" description="Acidic residues" evidence="5">
    <location>
        <begin position="1274"/>
        <end position="1287"/>
    </location>
</feature>
<dbReference type="Pfam" id="PF01833">
    <property type="entry name" value="TIG"/>
    <property type="match status" value="1"/>
</dbReference>
<dbReference type="Pfam" id="PF25603">
    <property type="entry name" value="SPT23_MGA2_DBD"/>
    <property type="match status" value="1"/>
</dbReference>
<dbReference type="FunFam" id="3.30.190.20:FF:000006">
    <property type="entry name" value="Ribosomal protein"/>
    <property type="match status" value="1"/>
</dbReference>
<dbReference type="PANTHER" id="PTHR23105">
    <property type="entry name" value="RIBOSOMAL PROTEIN L7AE FAMILY MEMBER"/>
    <property type="match status" value="1"/>
</dbReference>
<dbReference type="SMART" id="SM00248">
    <property type="entry name" value="ANK"/>
    <property type="match status" value="2"/>
</dbReference>
<dbReference type="CDD" id="cd00403">
    <property type="entry name" value="Ribosomal_L1"/>
    <property type="match status" value="1"/>
</dbReference>
<evidence type="ECO:0000313" key="9">
    <source>
        <dbReference type="Proteomes" id="UP000246740"/>
    </source>
</evidence>
<dbReference type="SUPFAM" id="SSF81296">
    <property type="entry name" value="E set domains"/>
    <property type="match status" value="1"/>
</dbReference>
<dbReference type="GO" id="GO:0003723">
    <property type="term" value="F:RNA binding"/>
    <property type="evidence" value="ECO:0007669"/>
    <property type="project" value="InterPro"/>
</dbReference>
<dbReference type="PROSITE" id="PS01199">
    <property type="entry name" value="RIBOSOMAL_L1"/>
    <property type="match status" value="1"/>
</dbReference>
<dbReference type="InterPro" id="IPR050257">
    <property type="entry name" value="eL8/uL1-like"/>
</dbReference>
<dbReference type="InterPro" id="IPR002110">
    <property type="entry name" value="Ankyrin_rpt"/>
</dbReference>
<dbReference type="GO" id="GO:1990904">
    <property type="term" value="C:ribonucleoprotein complex"/>
    <property type="evidence" value="ECO:0007669"/>
    <property type="project" value="UniProtKB-KW"/>
</dbReference>
<dbReference type="InterPro" id="IPR028364">
    <property type="entry name" value="Ribosomal_uL1/biogenesis"/>
</dbReference>
<keyword evidence="6" id="KW-1133">Transmembrane helix</keyword>
<dbReference type="InterPro" id="IPR057962">
    <property type="entry name" value="SPT23_MGA2_DBD"/>
</dbReference>
<feature type="region of interest" description="Disordered" evidence="5">
    <location>
        <begin position="521"/>
        <end position="542"/>
    </location>
</feature>
<keyword evidence="4" id="KW-0040">ANK repeat</keyword>